<evidence type="ECO:0000313" key="7">
    <source>
        <dbReference type="EMBL" id="TYB78157.1"/>
    </source>
</evidence>
<protein>
    <submittedName>
        <fullName evidence="7">Efflux RND transporter periplasmic adaptor subunit</fullName>
    </submittedName>
</protein>
<feature type="signal peptide" evidence="3">
    <location>
        <begin position="1"/>
        <end position="24"/>
    </location>
</feature>
<dbReference type="PANTHER" id="PTHR30158:SF23">
    <property type="entry name" value="MULTIDRUG RESISTANCE PROTEIN MEXA"/>
    <property type="match status" value="1"/>
</dbReference>
<accession>A0A8H2LEX4</accession>
<evidence type="ECO:0000259" key="6">
    <source>
        <dbReference type="Pfam" id="PF25967"/>
    </source>
</evidence>
<feature type="chain" id="PRO_5034604232" evidence="3">
    <location>
        <begin position="25"/>
        <end position="375"/>
    </location>
</feature>
<dbReference type="EMBL" id="VSKM01000002">
    <property type="protein sequence ID" value="TYB78157.1"/>
    <property type="molecule type" value="Genomic_DNA"/>
</dbReference>
<dbReference type="Gene3D" id="1.10.287.470">
    <property type="entry name" value="Helix hairpin bin"/>
    <property type="match status" value="1"/>
</dbReference>
<dbReference type="Pfam" id="PF25917">
    <property type="entry name" value="BSH_RND"/>
    <property type="match status" value="1"/>
</dbReference>
<feature type="domain" description="Multidrug resistance protein MdtA-like beta-barrel" evidence="5">
    <location>
        <begin position="225"/>
        <end position="273"/>
    </location>
</feature>
<comment type="subcellular location">
    <subcellularLocation>
        <location evidence="1">Cell envelope</location>
    </subcellularLocation>
</comment>
<gene>
    <name evidence="7" type="ORF">ES676_02805</name>
</gene>
<dbReference type="InterPro" id="IPR006143">
    <property type="entry name" value="RND_pump_MFP"/>
</dbReference>
<evidence type="ECO:0000259" key="5">
    <source>
        <dbReference type="Pfam" id="PF25944"/>
    </source>
</evidence>
<evidence type="ECO:0000259" key="4">
    <source>
        <dbReference type="Pfam" id="PF25917"/>
    </source>
</evidence>
<dbReference type="Proteomes" id="UP000323324">
    <property type="component" value="Unassembled WGS sequence"/>
</dbReference>
<name>A0A8H2LEX4_9FLAO</name>
<dbReference type="SUPFAM" id="SSF111369">
    <property type="entry name" value="HlyD-like secretion proteins"/>
    <property type="match status" value="1"/>
</dbReference>
<dbReference type="GO" id="GO:0046677">
    <property type="term" value="P:response to antibiotic"/>
    <property type="evidence" value="ECO:0007669"/>
    <property type="project" value="TreeGrafter"/>
</dbReference>
<evidence type="ECO:0000256" key="2">
    <source>
        <dbReference type="ARBA" id="ARBA00009477"/>
    </source>
</evidence>
<dbReference type="NCBIfam" id="TIGR01730">
    <property type="entry name" value="RND_mfp"/>
    <property type="match status" value="1"/>
</dbReference>
<organism evidence="7 8">
    <name type="scientific">Bizionia saleffrena</name>
    <dbReference type="NCBI Taxonomy" id="291189"/>
    <lineage>
        <taxon>Bacteria</taxon>
        <taxon>Pseudomonadati</taxon>
        <taxon>Bacteroidota</taxon>
        <taxon>Flavobacteriia</taxon>
        <taxon>Flavobacteriales</taxon>
        <taxon>Flavobacteriaceae</taxon>
        <taxon>Bizionia</taxon>
    </lineage>
</organism>
<dbReference type="InterPro" id="IPR058627">
    <property type="entry name" value="MdtA-like_C"/>
</dbReference>
<dbReference type="GO" id="GO:0030313">
    <property type="term" value="C:cell envelope"/>
    <property type="evidence" value="ECO:0007669"/>
    <property type="project" value="UniProtKB-SubCell"/>
</dbReference>
<dbReference type="Pfam" id="PF25967">
    <property type="entry name" value="RND-MFP_C"/>
    <property type="match status" value="1"/>
</dbReference>
<comment type="caution">
    <text evidence="7">The sequence shown here is derived from an EMBL/GenBank/DDBJ whole genome shotgun (WGS) entry which is preliminary data.</text>
</comment>
<dbReference type="PROSITE" id="PS51257">
    <property type="entry name" value="PROKAR_LIPOPROTEIN"/>
    <property type="match status" value="1"/>
</dbReference>
<evidence type="ECO:0000313" key="8">
    <source>
        <dbReference type="Proteomes" id="UP000323324"/>
    </source>
</evidence>
<dbReference type="GO" id="GO:0022857">
    <property type="term" value="F:transmembrane transporter activity"/>
    <property type="evidence" value="ECO:0007669"/>
    <property type="project" value="InterPro"/>
</dbReference>
<dbReference type="Gene3D" id="2.40.50.100">
    <property type="match status" value="1"/>
</dbReference>
<dbReference type="Pfam" id="PF25944">
    <property type="entry name" value="Beta-barrel_RND"/>
    <property type="match status" value="1"/>
</dbReference>
<dbReference type="Gene3D" id="2.40.30.170">
    <property type="match status" value="1"/>
</dbReference>
<evidence type="ECO:0000256" key="3">
    <source>
        <dbReference type="SAM" id="SignalP"/>
    </source>
</evidence>
<sequence length="375" mass="40161">MKTLFKNSIPLIALLLVMSCGKDAAKGGAAASRPALSLPVVKLPLQTVTTYKSYPTSIEGLTNSEVRAKISGYITGVFVDEGQKVKKGQLLFKLETQSMNQDAAAAKANVNAAQVEVDKLKPLVAKNIISAVQLETAKAKLAQAKSGYSGIAATISYGTIKSPVDGYVGSVRLRKGSLVSPNDQQPLTTVSDVSNVYAYYSMNEKAYLNFLQSAEGASKADKIKNFPKVTLILANGYEYDQKGTIETINSQINPNSGTISFRALFKNDNGLLTNGNSGIIKVPTVFEDVVVVPQEATFEQQEGIFVYKVEDDNTATAQAITIKAKAGSLYIVDSGIKANETIVVKGIGKLRSGMPIQPKMVNFDSIAKPITKEFQ</sequence>
<dbReference type="InterPro" id="IPR058625">
    <property type="entry name" value="MdtA-like_BSH"/>
</dbReference>
<feature type="domain" description="Multidrug resistance protein MdtA-like barrel-sandwich hybrid" evidence="4">
    <location>
        <begin position="64"/>
        <end position="190"/>
    </location>
</feature>
<dbReference type="AlphaFoldDB" id="A0A8H2LEX4"/>
<comment type="similarity">
    <text evidence="2">Belongs to the membrane fusion protein (MFP) (TC 8.A.1) family.</text>
</comment>
<dbReference type="InterPro" id="IPR058626">
    <property type="entry name" value="MdtA-like_b-barrel"/>
</dbReference>
<dbReference type="Gene3D" id="2.40.420.20">
    <property type="match status" value="1"/>
</dbReference>
<dbReference type="RefSeq" id="WP_148368512.1">
    <property type="nucleotide sequence ID" value="NZ_VSKM01000002.1"/>
</dbReference>
<dbReference type="PRINTS" id="PR01490">
    <property type="entry name" value="RTXTOXIND"/>
</dbReference>
<keyword evidence="8" id="KW-1185">Reference proteome</keyword>
<proteinExistence type="inferred from homology"/>
<keyword evidence="3" id="KW-0732">Signal</keyword>
<feature type="domain" description="Multidrug resistance protein MdtA-like C-terminal permuted SH3" evidence="6">
    <location>
        <begin position="288"/>
        <end position="349"/>
    </location>
</feature>
<evidence type="ECO:0000256" key="1">
    <source>
        <dbReference type="ARBA" id="ARBA00004196"/>
    </source>
</evidence>
<dbReference type="PANTHER" id="PTHR30158">
    <property type="entry name" value="ACRA/E-RELATED COMPONENT OF DRUG EFFLUX TRANSPORTER"/>
    <property type="match status" value="1"/>
</dbReference>
<reference evidence="7 8" key="1">
    <citation type="submission" date="2019-08" db="EMBL/GenBank/DDBJ databases">
        <title>Genomes of Antarctic Bizionia species.</title>
        <authorList>
            <person name="Bowman J.P."/>
        </authorList>
    </citation>
    <scope>NUCLEOTIDE SEQUENCE [LARGE SCALE GENOMIC DNA]</scope>
    <source>
        <strain evidence="7 8">HFD</strain>
    </source>
</reference>
<dbReference type="GO" id="GO:0005886">
    <property type="term" value="C:plasma membrane"/>
    <property type="evidence" value="ECO:0007669"/>
    <property type="project" value="TreeGrafter"/>
</dbReference>